<feature type="domain" description="F-box" evidence="1">
    <location>
        <begin position="50"/>
        <end position="98"/>
    </location>
</feature>
<proteinExistence type="predicted"/>
<accession>A0AAN6RGY5</accession>
<dbReference type="InterPro" id="IPR001810">
    <property type="entry name" value="F-box_dom"/>
</dbReference>
<dbReference type="SUPFAM" id="SSF81383">
    <property type="entry name" value="F-box domain"/>
    <property type="match status" value="1"/>
</dbReference>
<dbReference type="EMBL" id="WVTA01000008">
    <property type="protein sequence ID" value="KAK3207829.1"/>
    <property type="molecule type" value="Genomic_DNA"/>
</dbReference>
<dbReference type="AlphaFoldDB" id="A0AAN6RGY5"/>
<keyword evidence="3" id="KW-1185">Reference proteome</keyword>
<evidence type="ECO:0000313" key="2">
    <source>
        <dbReference type="EMBL" id="KAK3207829.1"/>
    </source>
</evidence>
<dbReference type="CDD" id="cd09917">
    <property type="entry name" value="F-box_SF"/>
    <property type="match status" value="1"/>
</dbReference>
<dbReference type="PROSITE" id="PS50181">
    <property type="entry name" value="FBOX"/>
    <property type="match status" value="1"/>
</dbReference>
<name>A0AAN6RGY5_9PLEO</name>
<protein>
    <recommendedName>
        <fullName evidence="1">F-box domain-containing protein</fullName>
    </recommendedName>
</protein>
<evidence type="ECO:0000259" key="1">
    <source>
        <dbReference type="PROSITE" id="PS50181"/>
    </source>
</evidence>
<organism evidence="2 3">
    <name type="scientific">Pseudopithomyces chartarum</name>
    <dbReference type="NCBI Taxonomy" id="1892770"/>
    <lineage>
        <taxon>Eukaryota</taxon>
        <taxon>Fungi</taxon>
        <taxon>Dikarya</taxon>
        <taxon>Ascomycota</taxon>
        <taxon>Pezizomycotina</taxon>
        <taxon>Dothideomycetes</taxon>
        <taxon>Pleosporomycetidae</taxon>
        <taxon>Pleosporales</taxon>
        <taxon>Massarineae</taxon>
        <taxon>Didymosphaeriaceae</taxon>
        <taxon>Pseudopithomyces</taxon>
    </lineage>
</organism>
<comment type="caution">
    <text evidence="2">The sequence shown here is derived from an EMBL/GenBank/DDBJ whole genome shotgun (WGS) entry which is preliminary data.</text>
</comment>
<gene>
    <name evidence="2" type="ORF">GRF29_96g513585</name>
</gene>
<dbReference type="Proteomes" id="UP001280581">
    <property type="component" value="Unassembled WGS sequence"/>
</dbReference>
<reference evidence="2 3" key="1">
    <citation type="submission" date="2021-02" db="EMBL/GenBank/DDBJ databases">
        <title>Genome assembly of Pseudopithomyces chartarum.</title>
        <authorList>
            <person name="Jauregui R."/>
            <person name="Singh J."/>
            <person name="Voisey C."/>
        </authorList>
    </citation>
    <scope>NUCLEOTIDE SEQUENCE [LARGE SCALE GENOMIC DNA]</scope>
    <source>
        <strain evidence="2 3">AGR01</strain>
    </source>
</reference>
<dbReference type="InterPro" id="IPR036047">
    <property type="entry name" value="F-box-like_dom_sf"/>
</dbReference>
<evidence type="ECO:0000313" key="3">
    <source>
        <dbReference type="Proteomes" id="UP001280581"/>
    </source>
</evidence>
<dbReference type="Pfam" id="PF00646">
    <property type="entry name" value="F-box"/>
    <property type="match status" value="1"/>
</dbReference>
<sequence>MQQKAIQQSAMQEVAMQEGAIQEDALQEHAVEGDAMQENVMHPTTVPASTFRLGDLPSELVKEIFSFLPLRSLSQVRLVNSEVGKHAIDAFGAHLSHLVVILHPHSLQVLRNIARHPLLAKHVRRVTVSFLKIVTFLSRHDIERTDHTVELLARLEKEQRNFLTQGKHVPMLVEAFSTLPNLQEVAFENFDFTPDCSRVNGYTRCGDRTLKGEFMEWRYEHCSSLFASAILPAIAIPLSIKVNTSVLFKLDKDLSYREPVMHIWAFWMHRVALQVRTLAITNHTPASSSLLQSASNTRDLFLRNVPKPMIRSLSQPNYSFYPGLHRFEIVYIVDLNPLYLESFLDRHADTLTKVGLNDLSLHPNTSWVEPLRSLQRMPHICELSVVNLSATGTTPATSMNTLTQEFFRGVPQGSGPDYYSIELRGATDISQGVGALIAGYQISTIISILGSGRRTRFYVLTNCVRAWQSGHVVQHLGEWKLTASFLASFLADCLRIFPTQRARDLFDRVKSGDITCV</sequence>